<accession>A0A8K0GJW5</accession>
<evidence type="ECO:0000256" key="1">
    <source>
        <dbReference type="SAM" id="Phobius"/>
    </source>
</evidence>
<comment type="caution">
    <text evidence="2">The sequence shown here is derived from an EMBL/GenBank/DDBJ whole genome shotgun (WGS) entry which is preliminary data.</text>
</comment>
<gene>
    <name evidence="2" type="ORF">FNV43_RR26703</name>
</gene>
<feature type="transmembrane region" description="Helical" evidence="1">
    <location>
        <begin position="92"/>
        <end position="112"/>
    </location>
</feature>
<evidence type="ECO:0000313" key="2">
    <source>
        <dbReference type="EMBL" id="KAF3431967.1"/>
    </source>
</evidence>
<organism evidence="2 3">
    <name type="scientific">Rhamnella rubrinervis</name>
    <dbReference type="NCBI Taxonomy" id="2594499"/>
    <lineage>
        <taxon>Eukaryota</taxon>
        <taxon>Viridiplantae</taxon>
        <taxon>Streptophyta</taxon>
        <taxon>Embryophyta</taxon>
        <taxon>Tracheophyta</taxon>
        <taxon>Spermatophyta</taxon>
        <taxon>Magnoliopsida</taxon>
        <taxon>eudicotyledons</taxon>
        <taxon>Gunneridae</taxon>
        <taxon>Pentapetalae</taxon>
        <taxon>rosids</taxon>
        <taxon>fabids</taxon>
        <taxon>Rosales</taxon>
        <taxon>Rhamnaceae</taxon>
        <taxon>rhamnoid group</taxon>
        <taxon>Rhamneae</taxon>
        <taxon>Rhamnella</taxon>
    </lineage>
</organism>
<keyword evidence="1" id="KW-0472">Membrane</keyword>
<dbReference type="EMBL" id="VOIH02000012">
    <property type="protein sequence ID" value="KAF3431967.1"/>
    <property type="molecule type" value="Genomic_DNA"/>
</dbReference>
<evidence type="ECO:0000313" key="3">
    <source>
        <dbReference type="Proteomes" id="UP000796880"/>
    </source>
</evidence>
<keyword evidence="1" id="KW-0812">Transmembrane</keyword>
<proteinExistence type="predicted"/>
<protein>
    <submittedName>
        <fullName evidence="2">Uncharacterized protein</fullName>
    </submittedName>
</protein>
<sequence length="177" mass="20396">MLLSWSRFQRWRRLSIMESSSLEVTSLWNLTVLSFGVLAECRSYRCHCSLRHWCCSRVHCGDFALLVSCHRRHGCCHVSYVLMRLSMFNPKMGVLIVTCGSLGAILWVIMAMRKKEMCSVIGSYDMGLKISEVLKHPLSGCGGKLHLCFSKLGKTYATWLLHYQYRQLLPLLFEKLI</sequence>
<keyword evidence="3" id="KW-1185">Reference proteome</keyword>
<reference evidence="2" key="1">
    <citation type="submission" date="2020-03" db="EMBL/GenBank/DDBJ databases">
        <title>A high-quality chromosome-level genome assembly of a woody plant with both climbing and erect habits, Rhamnella rubrinervis.</title>
        <authorList>
            <person name="Lu Z."/>
            <person name="Yang Y."/>
            <person name="Zhu X."/>
            <person name="Sun Y."/>
        </authorList>
    </citation>
    <scope>NUCLEOTIDE SEQUENCE</scope>
    <source>
        <strain evidence="2">BYM</strain>
        <tissue evidence="2">Leaf</tissue>
    </source>
</reference>
<name>A0A8K0GJW5_9ROSA</name>
<dbReference type="Proteomes" id="UP000796880">
    <property type="component" value="Unassembled WGS sequence"/>
</dbReference>
<dbReference type="AlphaFoldDB" id="A0A8K0GJW5"/>
<keyword evidence="1" id="KW-1133">Transmembrane helix</keyword>